<dbReference type="Proteomes" id="UP000663862">
    <property type="component" value="Unassembled WGS sequence"/>
</dbReference>
<dbReference type="AlphaFoldDB" id="A0A821JVS9"/>
<sequence length="81" mass="8283">MSTYRGLLLSEENHINRMAQGSQAQNFSSGSSLLPSDGISSLVLTSSTVPPSRVSTLTPGLSSTLTSEVSTSIPGTSSALP</sequence>
<accession>A0A821JVS9</accession>
<evidence type="ECO:0000256" key="1">
    <source>
        <dbReference type="SAM" id="MobiDB-lite"/>
    </source>
</evidence>
<name>A0A821JVS9_9BILA</name>
<dbReference type="EMBL" id="CAJOBQ010015265">
    <property type="protein sequence ID" value="CAF4723412.1"/>
    <property type="molecule type" value="Genomic_DNA"/>
</dbReference>
<evidence type="ECO:0000313" key="3">
    <source>
        <dbReference type="Proteomes" id="UP000663862"/>
    </source>
</evidence>
<organism evidence="2 3">
    <name type="scientific">Rotaria socialis</name>
    <dbReference type="NCBI Taxonomy" id="392032"/>
    <lineage>
        <taxon>Eukaryota</taxon>
        <taxon>Metazoa</taxon>
        <taxon>Spiralia</taxon>
        <taxon>Gnathifera</taxon>
        <taxon>Rotifera</taxon>
        <taxon>Eurotatoria</taxon>
        <taxon>Bdelloidea</taxon>
        <taxon>Philodinida</taxon>
        <taxon>Philodinidae</taxon>
        <taxon>Rotaria</taxon>
    </lineage>
</organism>
<comment type="caution">
    <text evidence="2">The sequence shown here is derived from an EMBL/GenBank/DDBJ whole genome shotgun (WGS) entry which is preliminary data.</text>
</comment>
<gene>
    <name evidence="2" type="ORF">TSG867_LOCUS34131</name>
</gene>
<feature type="compositionally biased region" description="Low complexity" evidence="1">
    <location>
        <begin position="47"/>
        <end position="72"/>
    </location>
</feature>
<protein>
    <submittedName>
        <fullName evidence="2">Uncharacterized protein</fullName>
    </submittedName>
</protein>
<reference evidence="2" key="1">
    <citation type="submission" date="2021-02" db="EMBL/GenBank/DDBJ databases">
        <authorList>
            <person name="Nowell W R."/>
        </authorList>
    </citation>
    <scope>NUCLEOTIDE SEQUENCE</scope>
</reference>
<proteinExistence type="predicted"/>
<evidence type="ECO:0000313" key="2">
    <source>
        <dbReference type="EMBL" id="CAF4723412.1"/>
    </source>
</evidence>
<feature type="non-terminal residue" evidence="2">
    <location>
        <position position="81"/>
    </location>
</feature>
<feature type="region of interest" description="Disordered" evidence="1">
    <location>
        <begin position="47"/>
        <end position="81"/>
    </location>
</feature>